<name>A0A0K2SVS5_LEPSM</name>
<reference evidence="2" key="1">
    <citation type="submission" date="2014-05" db="EMBL/GenBank/DDBJ databases">
        <authorList>
            <person name="Chronopoulou M."/>
        </authorList>
    </citation>
    <scope>NUCLEOTIDE SEQUENCE</scope>
    <source>
        <tissue evidence="2">Whole organism</tissue>
    </source>
</reference>
<feature type="region of interest" description="Disordered" evidence="1">
    <location>
        <begin position="1"/>
        <end position="164"/>
    </location>
</feature>
<feature type="compositionally biased region" description="Basic and acidic residues" evidence="1">
    <location>
        <begin position="44"/>
        <end position="82"/>
    </location>
</feature>
<proteinExistence type="predicted"/>
<sequence length="288" mass="33798">MALRQTEEFLNEKKKQIKQLGDSEIINDFEKNISNMISSIKPNENGKKSRSKSQENHRNPFEGFLRTDNRSRNDRKEERDLENQTVSSFRPHIRRDSKQLYQQQRNRNHQSRLSLHSEDKNSRNSYLPLRVDDKGGSNVGGAFSSLMNPHSESERSKKSNNIFPEIEEQVRKYEEQKLKKEEKRQKEAFHNNIQNFYRSKMSNSGHTNPPSGSLNTKNSQMVAHNALKKNQETWEKIANTKEGYDNLFHNQDKNHESKRANEGIKGFWNQAGKQDEQNARGSRKNTYF</sequence>
<dbReference type="EMBL" id="HACA01000244">
    <property type="protein sequence ID" value="CDW17605.1"/>
    <property type="molecule type" value="Transcribed_RNA"/>
</dbReference>
<evidence type="ECO:0000256" key="1">
    <source>
        <dbReference type="SAM" id="MobiDB-lite"/>
    </source>
</evidence>
<feature type="region of interest" description="Disordered" evidence="1">
    <location>
        <begin position="246"/>
        <end position="288"/>
    </location>
</feature>
<feature type="compositionally biased region" description="Polar residues" evidence="1">
    <location>
        <begin position="32"/>
        <end position="42"/>
    </location>
</feature>
<evidence type="ECO:0000313" key="2">
    <source>
        <dbReference type="EMBL" id="CDW17605.1"/>
    </source>
</evidence>
<protein>
    <submittedName>
        <fullName evidence="2">Uncharacterized protein</fullName>
    </submittedName>
</protein>
<feature type="compositionally biased region" description="Basic and acidic residues" evidence="1">
    <location>
        <begin position="1"/>
        <end position="14"/>
    </location>
</feature>
<feature type="compositionally biased region" description="Basic and acidic residues" evidence="1">
    <location>
        <begin position="246"/>
        <end position="262"/>
    </location>
</feature>
<organism evidence="2">
    <name type="scientific">Lepeophtheirus salmonis</name>
    <name type="common">Salmon louse</name>
    <name type="synonym">Caligus salmonis</name>
    <dbReference type="NCBI Taxonomy" id="72036"/>
    <lineage>
        <taxon>Eukaryota</taxon>
        <taxon>Metazoa</taxon>
        <taxon>Ecdysozoa</taxon>
        <taxon>Arthropoda</taxon>
        <taxon>Crustacea</taxon>
        <taxon>Multicrustacea</taxon>
        <taxon>Hexanauplia</taxon>
        <taxon>Copepoda</taxon>
        <taxon>Siphonostomatoida</taxon>
        <taxon>Caligidae</taxon>
        <taxon>Lepeophtheirus</taxon>
    </lineage>
</organism>
<dbReference type="AlphaFoldDB" id="A0A0K2SVS5"/>
<accession>A0A0K2SVS5</accession>